<evidence type="ECO:0000256" key="8">
    <source>
        <dbReference type="SAM" id="Phobius"/>
    </source>
</evidence>
<dbReference type="InterPro" id="IPR000209">
    <property type="entry name" value="Peptidase_S8/S53_dom"/>
</dbReference>
<feature type="signal peptide" evidence="9">
    <location>
        <begin position="1"/>
        <end position="35"/>
    </location>
</feature>
<sequence>MTPDAHRPRRPRRVVTVLLAVPVVAASLVGPGAPAATVAPEELPDETLDELRDSEYWLEDYGVEEAWETTRGEGVRIAVLDTGVDGSHPVLEGAVTAGTDVSGSGGDGGPVEQVAQEHGTLVASLAAGRGEPTGSREDSGVVGVAPEAEILSVSMNLAISDDGSTELEDQVIEAVDWAIENDADIINMSFSMPDAQQWPESWDEAFLRAEQEDVLIVAAAGNRMSGHWSVGAPATVPGVLTVAGVDENGSVSEDASSQGISIDISAAAEPLVGAIPEDGYAEWTGTSGAAPIVSGAAALVRAAHPELSAAEVRQRLMATASAADEGAAEGRDPVYGRGILDVGEAVGATEVPELEDSEQQSLEEWIRVHRRDEGEDGEDGEGDAEETAQATDPQQGDDADDASDDATSDGAPRDMPEATATDDVQAWAGPAVVVGAAVVVLAVLIGAAVHLRSRRR</sequence>
<dbReference type="PROSITE" id="PS00138">
    <property type="entry name" value="SUBTILASE_SER"/>
    <property type="match status" value="1"/>
</dbReference>
<evidence type="ECO:0000256" key="4">
    <source>
        <dbReference type="ARBA" id="ARBA00022825"/>
    </source>
</evidence>
<keyword evidence="3 5" id="KW-0378">Hydrolase</keyword>
<reference evidence="11 12" key="1">
    <citation type="submission" date="2023-09" db="EMBL/GenBank/DDBJ databases">
        <title>Description of three actinobacteria isolated from air of manufacturing shop in a pharmaceutical factory.</title>
        <authorList>
            <person name="Zhang D.-F."/>
        </authorList>
    </citation>
    <scope>NUCLEOTIDE SEQUENCE [LARGE SCALE GENOMIC DNA]</scope>
    <source>
        <strain evidence="11 12">LY-0111</strain>
    </source>
</reference>
<evidence type="ECO:0000256" key="5">
    <source>
        <dbReference type="PROSITE-ProRule" id="PRU01240"/>
    </source>
</evidence>
<dbReference type="SUPFAM" id="SSF52743">
    <property type="entry name" value="Subtilisin-like"/>
    <property type="match status" value="1"/>
</dbReference>
<keyword evidence="9" id="KW-0732">Signal</keyword>
<organism evidence="11 12">
    <name type="scientific">Nesterenkonia aerolata</name>
    <dbReference type="NCBI Taxonomy" id="3074079"/>
    <lineage>
        <taxon>Bacteria</taxon>
        <taxon>Bacillati</taxon>
        <taxon>Actinomycetota</taxon>
        <taxon>Actinomycetes</taxon>
        <taxon>Micrococcales</taxon>
        <taxon>Micrococcaceae</taxon>
        <taxon>Nesterenkonia</taxon>
    </lineage>
</organism>
<gene>
    <name evidence="11" type="ORF">RIL96_04510</name>
</gene>
<keyword evidence="4 5" id="KW-0720">Serine protease</keyword>
<evidence type="ECO:0000313" key="12">
    <source>
        <dbReference type="Proteomes" id="UP001251870"/>
    </source>
</evidence>
<keyword evidence="2 5" id="KW-0645">Protease</keyword>
<dbReference type="PROSITE" id="PS00137">
    <property type="entry name" value="SUBTILASE_HIS"/>
    <property type="match status" value="1"/>
</dbReference>
<dbReference type="Proteomes" id="UP001251870">
    <property type="component" value="Unassembled WGS sequence"/>
</dbReference>
<dbReference type="PROSITE" id="PS51892">
    <property type="entry name" value="SUBTILASE"/>
    <property type="match status" value="1"/>
</dbReference>
<dbReference type="Gene3D" id="3.40.50.200">
    <property type="entry name" value="Peptidase S8/S53 domain"/>
    <property type="match status" value="1"/>
</dbReference>
<dbReference type="PANTHER" id="PTHR43806:SF11">
    <property type="entry name" value="CEREVISIN-RELATED"/>
    <property type="match status" value="1"/>
</dbReference>
<dbReference type="InterPro" id="IPR023828">
    <property type="entry name" value="Peptidase_S8_Ser-AS"/>
</dbReference>
<feature type="domain" description="Peptidase S8/S53" evidence="10">
    <location>
        <begin position="72"/>
        <end position="331"/>
    </location>
</feature>
<keyword evidence="8" id="KW-0812">Transmembrane</keyword>
<keyword evidence="12" id="KW-1185">Reference proteome</keyword>
<dbReference type="InterPro" id="IPR023827">
    <property type="entry name" value="Peptidase_S8_Asp-AS"/>
</dbReference>
<protein>
    <submittedName>
        <fullName evidence="11">S8 family serine peptidase</fullName>
    </submittedName>
</protein>
<evidence type="ECO:0000256" key="3">
    <source>
        <dbReference type="ARBA" id="ARBA00022801"/>
    </source>
</evidence>
<feature type="transmembrane region" description="Helical" evidence="8">
    <location>
        <begin position="427"/>
        <end position="451"/>
    </location>
</feature>
<evidence type="ECO:0000259" key="10">
    <source>
        <dbReference type="Pfam" id="PF00082"/>
    </source>
</evidence>
<dbReference type="InterPro" id="IPR050131">
    <property type="entry name" value="Peptidase_S8_subtilisin-like"/>
</dbReference>
<comment type="caution">
    <text evidence="11">The sequence shown here is derived from an EMBL/GenBank/DDBJ whole genome shotgun (WGS) entry which is preliminary data.</text>
</comment>
<feature type="active site" description="Charge relay system" evidence="5">
    <location>
        <position position="118"/>
    </location>
</feature>
<feature type="chain" id="PRO_5046787438" evidence="9">
    <location>
        <begin position="36"/>
        <end position="456"/>
    </location>
</feature>
<dbReference type="PRINTS" id="PR00723">
    <property type="entry name" value="SUBTILISIN"/>
</dbReference>
<feature type="active site" description="Charge relay system" evidence="5">
    <location>
        <position position="287"/>
    </location>
</feature>
<dbReference type="PANTHER" id="PTHR43806">
    <property type="entry name" value="PEPTIDASE S8"/>
    <property type="match status" value="1"/>
</dbReference>
<proteinExistence type="inferred from homology"/>
<dbReference type="EMBL" id="JAVKGR010000003">
    <property type="protein sequence ID" value="MDR8018825.1"/>
    <property type="molecule type" value="Genomic_DNA"/>
</dbReference>
<feature type="active site" description="Charge relay system" evidence="5">
    <location>
        <position position="81"/>
    </location>
</feature>
<dbReference type="InterPro" id="IPR036852">
    <property type="entry name" value="Peptidase_S8/S53_dom_sf"/>
</dbReference>
<evidence type="ECO:0000256" key="1">
    <source>
        <dbReference type="ARBA" id="ARBA00011073"/>
    </source>
</evidence>
<evidence type="ECO:0000313" key="11">
    <source>
        <dbReference type="EMBL" id="MDR8018825.1"/>
    </source>
</evidence>
<evidence type="ECO:0000256" key="2">
    <source>
        <dbReference type="ARBA" id="ARBA00022670"/>
    </source>
</evidence>
<dbReference type="PROSITE" id="PS00136">
    <property type="entry name" value="SUBTILASE_ASP"/>
    <property type="match status" value="1"/>
</dbReference>
<evidence type="ECO:0000256" key="6">
    <source>
        <dbReference type="RuleBase" id="RU003355"/>
    </source>
</evidence>
<accession>A0ABU2DR29</accession>
<keyword evidence="8" id="KW-0472">Membrane</keyword>
<dbReference type="RefSeq" id="WP_310547814.1">
    <property type="nucleotide sequence ID" value="NZ_JAVKGR010000003.1"/>
</dbReference>
<keyword evidence="8" id="KW-1133">Transmembrane helix</keyword>
<feature type="compositionally biased region" description="Acidic residues" evidence="7">
    <location>
        <begin position="395"/>
        <end position="407"/>
    </location>
</feature>
<dbReference type="Pfam" id="PF00082">
    <property type="entry name" value="Peptidase_S8"/>
    <property type="match status" value="1"/>
</dbReference>
<name>A0ABU2DR29_9MICC</name>
<dbReference type="InterPro" id="IPR022398">
    <property type="entry name" value="Peptidase_S8_His-AS"/>
</dbReference>
<feature type="compositionally biased region" description="Acidic residues" evidence="7">
    <location>
        <begin position="374"/>
        <end position="386"/>
    </location>
</feature>
<evidence type="ECO:0000256" key="9">
    <source>
        <dbReference type="SAM" id="SignalP"/>
    </source>
</evidence>
<dbReference type="InterPro" id="IPR015500">
    <property type="entry name" value="Peptidase_S8_subtilisin-rel"/>
</dbReference>
<feature type="region of interest" description="Disordered" evidence="7">
    <location>
        <begin position="371"/>
        <end position="417"/>
    </location>
</feature>
<comment type="similarity">
    <text evidence="1 5 6">Belongs to the peptidase S8 family.</text>
</comment>
<evidence type="ECO:0000256" key="7">
    <source>
        <dbReference type="SAM" id="MobiDB-lite"/>
    </source>
</evidence>